<keyword evidence="1" id="KW-0175">Coiled coil</keyword>
<dbReference type="InParanoid" id="A7TJT6"/>
<dbReference type="FunCoup" id="A7TJT6">
    <property type="interactions" value="107"/>
</dbReference>
<gene>
    <name evidence="3" type="ORF">Kpol_1058p52</name>
</gene>
<dbReference type="EMBL" id="DS480403">
    <property type="protein sequence ID" value="EDO17515.1"/>
    <property type="molecule type" value="Genomic_DNA"/>
</dbReference>
<organism evidence="4">
    <name type="scientific">Vanderwaltozyma polyspora (strain ATCC 22028 / DSM 70294 / BCRC 21397 / CBS 2163 / NBRC 10782 / NRRL Y-8283 / UCD 57-17)</name>
    <name type="common">Kluyveromyces polysporus</name>
    <dbReference type="NCBI Taxonomy" id="436907"/>
    <lineage>
        <taxon>Eukaryota</taxon>
        <taxon>Fungi</taxon>
        <taxon>Dikarya</taxon>
        <taxon>Ascomycota</taxon>
        <taxon>Saccharomycotina</taxon>
        <taxon>Saccharomycetes</taxon>
        <taxon>Saccharomycetales</taxon>
        <taxon>Saccharomycetaceae</taxon>
        <taxon>Vanderwaltozyma</taxon>
    </lineage>
</organism>
<feature type="region of interest" description="Disordered" evidence="2">
    <location>
        <begin position="79"/>
        <end position="105"/>
    </location>
</feature>
<protein>
    <submittedName>
        <fullName evidence="3">Uncharacterized protein</fullName>
    </submittedName>
</protein>
<evidence type="ECO:0000256" key="1">
    <source>
        <dbReference type="SAM" id="Coils"/>
    </source>
</evidence>
<dbReference type="HOGENOM" id="CLU_069850_0_0_1"/>
<dbReference type="KEGG" id="vpo:Kpol_1058p52"/>
<evidence type="ECO:0000313" key="3">
    <source>
        <dbReference type="EMBL" id="EDO17515.1"/>
    </source>
</evidence>
<dbReference type="Proteomes" id="UP000000267">
    <property type="component" value="Unassembled WGS sequence"/>
</dbReference>
<dbReference type="AlphaFoldDB" id="A7TJT6"/>
<reference evidence="3 4" key="1">
    <citation type="journal article" date="2007" name="Proc. Natl. Acad. Sci. U.S.A.">
        <title>Independent sorting-out of thousands of duplicated gene pairs in two yeast species descended from a whole-genome duplication.</title>
        <authorList>
            <person name="Scannell D.R."/>
            <person name="Frank A.C."/>
            <person name="Conant G.C."/>
            <person name="Byrne K.P."/>
            <person name="Woolfit M."/>
            <person name="Wolfe K.H."/>
        </authorList>
    </citation>
    <scope>NUCLEOTIDE SEQUENCE [LARGE SCALE GENOMIC DNA]</scope>
    <source>
        <strain evidence="4">ATCC 22028 / DSM 70294 / BCRC 21397 / CBS 2163 / NBRC 10782 / NRRL Y-8283 / UCD 57-17</strain>
    </source>
</reference>
<dbReference type="RefSeq" id="XP_001645373.1">
    <property type="nucleotide sequence ID" value="XM_001645323.1"/>
</dbReference>
<dbReference type="GeneID" id="5545733"/>
<dbReference type="OrthoDB" id="3981131at2759"/>
<dbReference type="PhylomeDB" id="A7TJT6"/>
<evidence type="ECO:0000313" key="4">
    <source>
        <dbReference type="Proteomes" id="UP000000267"/>
    </source>
</evidence>
<evidence type="ECO:0000256" key="2">
    <source>
        <dbReference type="SAM" id="MobiDB-lite"/>
    </source>
</evidence>
<name>A7TJT6_VANPO</name>
<dbReference type="OMA" id="NDCNTTE"/>
<sequence>MGEEKDITQETTDVDSLYPGHSTTINGSNENSKQVYISLDKAKSLLRIHQSSFLMSPSEELSQDIGSLKSNLSNNIIPTSTNSGKMHSIDITGDSSKLSSQSTDGDIDRTVDFDNSQLSEILKVDITATVSSLCTLVKSMSKEIQHLKFKNMILSSNENDYKSKYEVEENLQRRQFEKIKSQLMNENQEALTKLKVKENKVIKYKKRIMEKNMEINRLTRILNDNSLNNAKILNPKRSLSATASLAKRDSITSEKMPDMLNALGILATQVLNDRAPLGNASVGNEPPKLSNNNSIDANMTENDIAQGTDVDATINADPNTTNSSLIYGNSSTIKISMVPAKVPQKFQLPKMKSFSTNDGTVKDI</sequence>
<feature type="region of interest" description="Disordered" evidence="2">
    <location>
        <begin position="1"/>
        <end position="29"/>
    </location>
</feature>
<accession>A7TJT6</accession>
<dbReference type="GO" id="GO:0007535">
    <property type="term" value="P:donor selection"/>
    <property type="evidence" value="ECO:0007669"/>
    <property type="project" value="EnsemblFungi"/>
</dbReference>
<feature type="compositionally biased region" description="Polar residues" evidence="2">
    <location>
        <begin position="93"/>
        <end position="104"/>
    </location>
</feature>
<keyword evidence="4" id="KW-1185">Reference proteome</keyword>
<dbReference type="eggNOG" id="ENOG502S148">
    <property type="taxonomic scope" value="Eukaryota"/>
</dbReference>
<feature type="coiled-coil region" evidence="1">
    <location>
        <begin position="173"/>
        <end position="207"/>
    </location>
</feature>
<proteinExistence type="predicted"/>